<sequence>MRTEEHRLAAAITNPRQQVAALTTDEDGRVVLHDLNANLLKLTANVGRDRPFGARWAGYRTERRKCFVQAPGLKLRGGPHPRRDQAVRRLA</sequence>
<reference evidence="2" key="1">
    <citation type="submission" date="2020-05" db="EMBL/GenBank/DDBJ databases">
        <authorList>
            <person name="Chiriac C."/>
            <person name="Salcher M."/>
            <person name="Ghai R."/>
            <person name="Kavagutti S V."/>
        </authorList>
    </citation>
    <scope>NUCLEOTIDE SEQUENCE</scope>
</reference>
<accession>A0A6J5ZS31</accession>
<evidence type="ECO:0000256" key="1">
    <source>
        <dbReference type="SAM" id="MobiDB-lite"/>
    </source>
</evidence>
<dbReference type="AlphaFoldDB" id="A0A6J5ZS31"/>
<feature type="compositionally biased region" description="Basic and acidic residues" evidence="1">
    <location>
        <begin position="81"/>
        <end position="91"/>
    </location>
</feature>
<organism evidence="2">
    <name type="scientific">freshwater metagenome</name>
    <dbReference type="NCBI Taxonomy" id="449393"/>
    <lineage>
        <taxon>unclassified sequences</taxon>
        <taxon>metagenomes</taxon>
        <taxon>ecological metagenomes</taxon>
    </lineage>
</organism>
<gene>
    <name evidence="2" type="ORF">UFOPK3522_00829</name>
</gene>
<proteinExistence type="predicted"/>
<evidence type="ECO:0000313" key="2">
    <source>
        <dbReference type="EMBL" id="CAB4343420.1"/>
    </source>
</evidence>
<dbReference type="EMBL" id="CAESAO010000059">
    <property type="protein sequence ID" value="CAB4343420.1"/>
    <property type="molecule type" value="Genomic_DNA"/>
</dbReference>
<name>A0A6J5ZS31_9ZZZZ</name>
<feature type="region of interest" description="Disordered" evidence="1">
    <location>
        <begin position="72"/>
        <end position="91"/>
    </location>
</feature>
<protein>
    <submittedName>
        <fullName evidence="2">Unannotated protein</fullName>
    </submittedName>
</protein>